<proteinExistence type="predicted"/>
<reference evidence="3" key="2">
    <citation type="submission" date="2017-12" db="EMBL/GenBank/DDBJ databases">
        <title>Genome sequence of the Bar-tailed Godwit (Limosa lapponica baueri).</title>
        <authorList>
            <person name="Lima N.C.B."/>
            <person name="Parody-Merino A.M."/>
            <person name="Battley P.F."/>
            <person name="Fidler A.E."/>
            <person name="Prosdocimi F."/>
        </authorList>
    </citation>
    <scope>NUCLEOTIDE SEQUENCE [LARGE SCALE GENOMIC DNA]</scope>
</reference>
<dbReference type="InterPro" id="IPR036179">
    <property type="entry name" value="Ig-like_dom_sf"/>
</dbReference>
<dbReference type="Gene3D" id="2.60.40.10">
    <property type="entry name" value="Immunoglobulins"/>
    <property type="match status" value="1"/>
</dbReference>
<sequence length="87" mass="9779">MDVTVGESVVLPCQVQHDPILDISFTWYFNGTLTDFKKDASHFEKVGGIFLLCWREIIHGPSLLHIILYSRPEVLQVPTAVSVPDPT</sequence>
<reference evidence="3" key="1">
    <citation type="submission" date="2017-11" db="EMBL/GenBank/DDBJ databases">
        <authorList>
            <person name="Lima N.C."/>
            <person name="Parody-Merino A.M."/>
            <person name="Battley P.F."/>
            <person name="Fidler A.E."/>
            <person name="Prosdocimi F."/>
        </authorList>
    </citation>
    <scope>NUCLEOTIDE SEQUENCE [LARGE SCALE GENOMIC DNA]</scope>
</reference>
<evidence type="ECO:0000259" key="1">
    <source>
        <dbReference type="PROSITE" id="PS50835"/>
    </source>
</evidence>
<dbReference type="SUPFAM" id="SSF48726">
    <property type="entry name" value="Immunoglobulin"/>
    <property type="match status" value="1"/>
</dbReference>
<dbReference type="AlphaFoldDB" id="A0A2I0T208"/>
<dbReference type="PROSITE" id="PS50835">
    <property type="entry name" value="IG_LIKE"/>
    <property type="match status" value="1"/>
</dbReference>
<evidence type="ECO:0000313" key="3">
    <source>
        <dbReference type="Proteomes" id="UP000233556"/>
    </source>
</evidence>
<dbReference type="InterPro" id="IPR013783">
    <property type="entry name" value="Ig-like_fold"/>
</dbReference>
<protein>
    <recommendedName>
        <fullName evidence="1">Ig-like domain-containing protein</fullName>
    </recommendedName>
</protein>
<accession>A0A2I0T208</accession>
<name>A0A2I0T208_LIMLA</name>
<dbReference type="EMBL" id="KZ524086">
    <property type="protein sequence ID" value="PKU27833.1"/>
    <property type="molecule type" value="Genomic_DNA"/>
</dbReference>
<dbReference type="OrthoDB" id="6138780at2759"/>
<dbReference type="Proteomes" id="UP000233556">
    <property type="component" value="Unassembled WGS sequence"/>
</dbReference>
<feature type="domain" description="Ig-like" evidence="1">
    <location>
        <begin position="1"/>
        <end position="31"/>
    </location>
</feature>
<keyword evidence="3" id="KW-1185">Reference proteome</keyword>
<dbReference type="FunFam" id="2.60.40.10:FF:000052">
    <property type="entry name" value="Contactin 1"/>
    <property type="match status" value="1"/>
</dbReference>
<dbReference type="InterPro" id="IPR007110">
    <property type="entry name" value="Ig-like_dom"/>
</dbReference>
<organism evidence="2 3">
    <name type="scientific">Limosa lapponica baueri</name>
    <dbReference type="NCBI Taxonomy" id="1758121"/>
    <lineage>
        <taxon>Eukaryota</taxon>
        <taxon>Metazoa</taxon>
        <taxon>Chordata</taxon>
        <taxon>Craniata</taxon>
        <taxon>Vertebrata</taxon>
        <taxon>Euteleostomi</taxon>
        <taxon>Archelosauria</taxon>
        <taxon>Archosauria</taxon>
        <taxon>Dinosauria</taxon>
        <taxon>Saurischia</taxon>
        <taxon>Theropoda</taxon>
        <taxon>Coelurosauria</taxon>
        <taxon>Aves</taxon>
        <taxon>Neognathae</taxon>
        <taxon>Neoaves</taxon>
        <taxon>Charadriiformes</taxon>
        <taxon>Scolopacidae</taxon>
        <taxon>Limosa</taxon>
    </lineage>
</organism>
<evidence type="ECO:0000313" key="2">
    <source>
        <dbReference type="EMBL" id="PKU27833.1"/>
    </source>
</evidence>
<gene>
    <name evidence="2" type="ORF">llap_21863</name>
</gene>